<sequence length="8" mass="938">MPKQCQCT</sequence>
<comment type="caution">
    <text evidence="1">The sequence shown here is derived from an EMBL/GenBank/DDBJ whole genome shotgun (WGS) entry which is preliminary data.</text>
</comment>
<feature type="non-terminal residue" evidence="1">
    <location>
        <position position="8"/>
    </location>
</feature>
<reference evidence="1" key="1">
    <citation type="submission" date="2021-02" db="EMBL/GenBank/DDBJ databases">
        <authorList>
            <person name="Nowell W R."/>
        </authorList>
    </citation>
    <scope>NUCLEOTIDE SEQUENCE</scope>
</reference>
<evidence type="ECO:0000313" key="2">
    <source>
        <dbReference type="Proteomes" id="UP000663882"/>
    </source>
</evidence>
<dbReference type="EMBL" id="CAJNOO010018714">
    <property type="protein sequence ID" value="CAF1527967.1"/>
    <property type="molecule type" value="Genomic_DNA"/>
</dbReference>
<protein>
    <submittedName>
        <fullName evidence="1">Uncharacterized protein</fullName>
    </submittedName>
</protein>
<evidence type="ECO:0000313" key="1">
    <source>
        <dbReference type="EMBL" id="CAF1527967.1"/>
    </source>
</evidence>
<accession>A0A815VA55</accession>
<name>A0A815VA55_9BILA</name>
<proteinExistence type="predicted"/>
<gene>
    <name evidence="1" type="ORF">RFH988_LOCUS39432</name>
</gene>
<dbReference type="Proteomes" id="UP000663882">
    <property type="component" value="Unassembled WGS sequence"/>
</dbReference>
<organism evidence="1 2">
    <name type="scientific">Rotaria sordida</name>
    <dbReference type="NCBI Taxonomy" id="392033"/>
    <lineage>
        <taxon>Eukaryota</taxon>
        <taxon>Metazoa</taxon>
        <taxon>Spiralia</taxon>
        <taxon>Gnathifera</taxon>
        <taxon>Rotifera</taxon>
        <taxon>Eurotatoria</taxon>
        <taxon>Bdelloidea</taxon>
        <taxon>Philodinida</taxon>
        <taxon>Philodinidae</taxon>
        <taxon>Rotaria</taxon>
    </lineage>
</organism>